<dbReference type="OrthoDB" id="6141723at2759"/>
<keyword evidence="2" id="KW-1185">Reference proteome</keyword>
<evidence type="ECO:0000313" key="2">
    <source>
        <dbReference type="Proteomes" id="UP000886998"/>
    </source>
</evidence>
<dbReference type="EMBL" id="BMAV01004085">
    <property type="protein sequence ID" value="GFY44146.1"/>
    <property type="molecule type" value="Genomic_DNA"/>
</dbReference>
<name>A0A8X7BTC8_9ARAC</name>
<sequence length="191" mass="21589">MILLSLNCQSLRAHARDLRGNIVQNAHILMSSETWLRNEEVVEIENFKCLTQYGRPSINQGGGVAIYQNVRQSHKFISNHDDFVRKNTQSKVSVNLKCRVALVKSYSSKIVTSRLESVDPKNIFLGWIKGSNLRWKSFLAIQNNGFQSLPQPHSGFHCPSKENLADLVSRGTSATQFLVVEWIPFLSNSCL</sequence>
<dbReference type="AlphaFoldDB" id="A0A8X7BTC8"/>
<dbReference type="InterPro" id="IPR036691">
    <property type="entry name" value="Endo/exonu/phosph_ase_sf"/>
</dbReference>
<evidence type="ECO:0000313" key="1">
    <source>
        <dbReference type="EMBL" id="GFY44146.1"/>
    </source>
</evidence>
<dbReference type="Gene3D" id="3.60.10.10">
    <property type="entry name" value="Endonuclease/exonuclease/phosphatase"/>
    <property type="match status" value="1"/>
</dbReference>
<reference evidence="1" key="1">
    <citation type="submission" date="2020-08" db="EMBL/GenBank/DDBJ databases">
        <title>Multicomponent nature underlies the extraordinary mechanical properties of spider dragline silk.</title>
        <authorList>
            <person name="Kono N."/>
            <person name="Nakamura H."/>
            <person name="Mori M."/>
            <person name="Yoshida Y."/>
            <person name="Ohtoshi R."/>
            <person name="Malay A.D."/>
            <person name="Moran D.A.P."/>
            <person name="Tomita M."/>
            <person name="Numata K."/>
            <person name="Arakawa K."/>
        </authorList>
    </citation>
    <scope>NUCLEOTIDE SEQUENCE</scope>
</reference>
<comment type="caution">
    <text evidence="1">The sequence shown here is derived from an EMBL/GenBank/DDBJ whole genome shotgun (WGS) entry which is preliminary data.</text>
</comment>
<accession>A0A8X7BTC8</accession>
<proteinExistence type="predicted"/>
<organism evidence="1 2">
    <name type="scientific">Trichonephila inaurata madagascariensis</name>
    <dbReference type="NCBI Taxonomy" id="2747483"/>
    <lineage>
        <taxon>Eukaryota</taxon>
        <taxon>Metazoa</taxon>
        <taxon>Ecdysozoa</taxon>
        <taxon>Arthropoda</taxon>
        <taxon>Chelicerata</taxon>
        <taxon>Arachnida</taxon>
        <taxon>Araneae</taxon>
        <taxon>Araneomorphae</taxon>
        <taxon>Entelegynae</taxon>
        <taxon>Araneoidea</taxon>
        <taxon>Nephilidae</taxon>
        <taxon>Trichonephila</taxon>
        <taxon>Trichonephila inaurata</taxon>
    </lineage>
</organism>
<protein>
    <submittedName>
        <fullName evidence="1">Uncharacterized protein</fullName>
    </submittedName>
</protein>
<gene>
    <name evidence="1" type="ORF">TNIN_66711</name>
</gene>
<dbReference type="Proteomes" id="UP000886998">
    <property type="component" value="Unassembled WGS sequence"/>
</dbReference>